<evidence type="ECO:0000313" key="2">
    <source>
        <dbReference type="Proteomes" id="UP000033423"/>
    </source>
</evidence>
<dbReference type="EMBL" id="LACI01000707">
    <property type="protein sequence ID" value="KJU86176.1"/>
    <property type="molecule type" value="Genomic_DNA"/>
</dbReference>
<organism evidence="1 2">
    <name type="scientific">Candidatus Magnetobacterium bavaricum</name>
    <dbReference type="NCBI Taxonomy" id="29290"/>
    <lineage>
        <taxon>Bacteria</taxon>
        <taxon>Pseudomonadati</taxon>
        <taxon>Nitrospirota</taxon>
        <taxon>Thermodesulfovibrionia</taxon>
        <taxon>Thermodesulfovibrionales</taxon>
        <taxon>Candidatus Magnetobacteriaceae</taxon>
        <taxon>Candidatus Magnetobacterium</taxon>
    </lineage>
</organism>
<protein>
    <submittedName>
        <fullName evidence="1">Uncharacterized protein</fullName>
    </submittedName>
</protein>
<reference evidence="1 2" key="1">
    <citation type="submission" date="2015-02" db="EMBL/GenBank/DDBJ databases">
        <title>Single-cell genomics of uncultivated deep-branching MTB reveals a conserved set of magnetosome genes.</title>
        <authorList>
            <person name="Kolinko S."/>
            <person name="Richter M."/>
            <person name="Glockner F.O."/>
            <person name="Brachmann A."/>
            <person name="Schuler D."/>
        </authorList>
    </citation>
    <scope>NUCLEOTIDE SEQUENCE [LARGE SCALE GENOMIC DNA]</scope>
    <source>
        <strain evidence="1">TM-1</strain>
    </source>
</reference>
<comment type="caution">
    <text evidence="1">The sequence shown here is derived from an EMBL/GenBank/DDBJ whole genome shotgun (WGS) entry which is preliminary data.</text>
</comment>
<gene>
    <name evidence="1" type="ORF">MBAV_001630</name>
</gene>
<accession>A0A0F3GW96</accession>
<dbReference type="Proteomes" id="UP000033423">
    <property type="component" value="Unassembled WGS sequence"/>
</dbReference>
<proteinExistence type="predicted"/>
<keyword evidence="2" id="KW-1185">Reference proteome</keyword>
<evidence type="ECO:0000313" key="1">
    <source>
        <dbReference type="EMBL" id="KJU86176.1"/>
    </source>
</evidence>
<name>A0A0F3GW96_9BACT</name>
<sequence length="56" mass="6243">MSLMKITMVVGIQSMPIVVTTFITHTTGGHHLLFTHHQVVQSITLSICLLPVIRFI</sequence>
<dbReference type="AlphaFoldDB" id="A0A0F3GW96"/>